<keyword evidence="2" id="KW-0963">Cytoplasm</keyword>
<evidence type="ECO:0000256" key="9">
    <source>
        <dbReference type="PROSITE-ProRule" id="PRU01248"/>
    </source>
</evidence>
<feature type="domain" description="Tyr recombinase" evidence="10">
    <location>
        <begin position="172"/>
        <end position="382"/>
    </location>
</feature>
<protein>
    <submittedName>
        <fullName evidence="12">Tyrosine-type recombinase/integrase</fullName>
    </submittedName>
</protein>
<evidence type="ECO:0000256" key="7">
    <source>
        <dbReference type="ARBA" id="ARBA00023172"/>
    </source>
</evidence>
<reference evidence="12 13" key="1">
    <citation type="submission" date="2019-10" db="EMBL/GenBank/DDBJ databases">
        <title>Taxonomy of Antarctic Massilia spp.: description of Massilia rubra sp. nov., Massilia aquatica sp. nov., Massilia mucilaginosa sp. nov., Massilia frigida sp. nov. isolated from streams, lakes and regoliths.</title>
        <authorList>
            <person name="Holochova P."/>
            <person name="Sedlacek I."/>
            <person name="Kralova S."/>
            <person name="Maslanova I."/>
            <person name="Busse H.-J."/>
            <person name="Stankova E."/>
            <person name="Vrbovska V."/>
            <person name="Kovarovic V."/>
            <person name="Bartak M."/>
            <person name="Svec P."/>
            <person name="Pantucek R."/>
        </authorList>
    </citation>
    <scope>NUCLEOTIDE SEQUENCE [LARGE SCALE GENOMIC DNA]</scope>
    <source>
        <strain evidence="12 13">CCM 8694</strain>
    </source>
</reference>
<dbReference type="Gene3D" id="1.10.150.130">
    <property type="match status" value="1"/>
</dbReference>
<dbReference type="PANTHER" id="PTHR30349:SF77">
    <property type="entry name" value="TYROSINE RECOMBINASE XERC"/>
    <property type="match status" value="1"/>
</dbReference>
<dbReference type="SUPFAM" id="SSF56349">
    <property type="entry name" value="DNA breaking-rejoining enzymes"/>
    <property type="match status" value="1"/>
</dbReference>
<keyword evidence="8" id="KW-0131">Cell cycle</keyword>
<dbReference type="InterPro" id="IPR050090">
    <property type="entry name" value="Tyrosine_recombinase_XerCD"/>
</dbReference>
<sequence length="392" mass="43205">MSIPLPAPAQGGDIESVLLVPVPHRPLAAGGAPPFPSGSLTRAINDEELIALWLRRPNLSPRTVRNCRKEADRFLFWIRVHRKQLADVRYEDLLAFAAFIADPQPADQWIATTRFARADPRWRPFCRPLADVSQLQALTVIKSLFRWACAAEYLQANPAQLLTGMRAVGSETIERHLPPAAISLLLEAADVLQGDTPGAALRRARARFLVQAYYLTAVRLNELVGADMRSIRRDDSGAWWLHVLGKGSRRGKVPVPPSLLAEFRQYRQAFGLAALPAPSETISLVLASRGPQRGASHYAVAVALKAVIRRAHALALEAGMAEIADRLANASTHWLRHSSLTHQANGGVPLKTVQHNARHASIKTTGRYLHKDDVERHAETLSALRIDVPRPK</sequence>
<dbReference type="PROSITE" id="PS51900">
    <property type="entry name" value="CB"/>
    <property type="match status" value="1"/>
</dbReference>
<dbReference type="PROSITE" id="PS51898">
    <property type="entry name" value="TYR_RECOMBINASE"/>
    <property type="match status" value="1"/>
</dbReference>
<comment type="caution">
    <text evidence="12">The sequence shown here is derived from an EMBL/GenBank/DDBJ whole genome shotgun (WGS) entry which is preliminary data.</text>
</comment>
<accession>A0ABX0MVM7</accession>
<dbReference type="EMBL" id="WHJF01000172">
    <property type="protein sequence ID" value="NHZ66796.1"/>
    <property type="molecule type" value="Genomic_DNA"/>
</dbReference>
<proteinExistence type="predicted"/>
<keyword evidence="4" id="KW-0159">Chromosome partition</keyword>
<comment type="subcellular location">
    <subcellularLocation>
        <location evidence="1">Cytoplasm</location>
    </subcellularLocation>
</comment>
<evidence type="ECO:0000259" key="11">
    <source>
        <dbReference type="PROSITE" id="PS51900"/>
    </source>
</evidence>
<dbReference type="InterPro" id="IPR044068">
    <property type="entry name" value="CB"/>
</dbReference>
<dbReference type="InterPro" id="IPR011010">
    <property type="entry name" value="DNA_brk_join_enz"/>
</dbReference>
<gene>
    <name evidence="12" type="ORF">F1735_31700</name>
</gene>
<dbReference type="InterPro" id="IPR002104">
    <property type="entry name" value="Integrase_catalytic"/>
</dbReference>
<keyword evidence="3" id="KW-0132">Cell division</keyword>
<evidence type="ECO:0000256" key="1">
    <source>
        <dbReference type="ARBA" id="ARBA00004496"/>
    </source>
</evidence>
<keyword evidence="7" id="KW-0233">DNA recombination</keyword>
<organism evidence="12 13">
    <name type="scientific">Massilia genomosp. 1</name>
    <dbReference type="NCBI Taxonomy" id="2609280"/>
    <lineage>
        <taxon>Bacteria</taxon>
        <taxon>Pseudomonadati</taxon>
        <taxon>Pseudomonadota</taxon>
        <taxon>Betaproteobacteria</taxon>
        <taxon>Burkholderiales</taxon>
        <taxon>Oxalobacteraceae</taxon>
        <taxon>Telluria group</taxon>
        <taxon>Massilia</taxon>
    </lineage>
</organism>
<evidence type="ECO:0000313" key="13">
    <source>
        <dbReference type="Proteomes" id="UP000610594"/>
    </source>
</evidence>
<feature type="domain" description="Core-binding (CB)" evidence="11">
    <location>
        <begin position="44"/>
        <end position="149"/>
    </location>
</feature>
<dbReference type="CDD" id="cd00397">
    <property type="entry name" value="DNA_BRE_C"/>
    <property type="match status" value="1"/>
</dbReference>
<dbReference type="Gene3D" id="1.10.443.10">
    <property type="entry name" value="Intergrase catalytic core"/>
    <property type="match status" value="1"/>
</dbReference>
<evidence type="ECO:0000313" key="12">
    <source>
        <dbReference type="EMBL" id="NHZ66796.1"/>
    </source>
</evidence>
<evidence type="ECO:0000259" key="10">
    <source>
        <dbReference type="PROSITE" id="PS51898"/>
    </source>
</evidence>
<keyword evidence="13" id="KW-1185">Reference proteome</keyword>
<dbReference type="InterPro" id="IPR010998">
    <property type="entry name" value="Integrase_recombinase_N"/>
</dbReference>
<evidence type="ECO:0000256" key="6">
    <source>
        <dbReference type="ARBA" id="ARBA00023125"/>
    </source>
</evidence>
<dbReference type="PANTHER" id="PTHR30349">
    <property type="entry name" value="PHAGE INTEGRASE-RELATED"/>
    <property type="match status" value="1"/>
</dbReference>
<dbReference type="Proteomes" id="UP000610594">
    <property type="component" value="Unassembled WGS sequence"/>
</dbReference>
<keyword evidence="5" id="KW-0229">DNA integration</keyword>
<name>A0ABX0MVM7_9BURK</name>
<evidence type="ECO:0000256" key="5">
    <source>
        <dbReference type="ARBA" id="ARBA00022908"/>
    </source>
</evidence>
<dbReference type="RefSeq" id="WP_167240802.1">
    <property type="nucleotide sequence ID" value="NZ_WHJF01000172.1"/>
</dbReference>
<keyword evidence="6 9" id="KW-0238">DNA-binding</keyword>
<dbReference type="InterPro" id="IPR013762">
    <property type="entry name" value="Integrase-like_cat_sf"/>
</dbReference>
<evidence type="ECO:0000256" key="3">
    <source>
        <dbReference type="ARBA" id="ARBA00022618"/>
    </source>
</evidence>
<evidence type="ECO:0000256" key="2">
    <source>
        <dbReference type="ARBA" id="ARBA00022490"/>
    </source>
</evidence>
<dbReference type="Pfam" id="PF00589">
    <property type="entry name" value="Phage_integrase"/>
    <property type="match status" value="1"/>
</dbReference>
<evidence type="ECO:0000256" key="8">
    <source>
        <dbReference type="ARBA" id="ARBA00023306"/>
    </source>
</evidence>
<evidence type="ECO:0000256" key="4">
    <source>
        <dbReference type="ARBA" id="ARBA00022829"/>
    </source>
</evidence>